<dbReference type="STRING" id="688867.SAMN05660236_4404"/>
<feature type="domain" description="Protein FecR C-terminal" evidence="2">
    <location>
        <begin position="263"/>
        <end position="328"/>
    </location>
</feature>
<dbReference type="Pfam" id="PF16344">
    <property type="entry name" value="FecR_C"/>
    <property type="match status" value="1"/>
</dbReference>
<keyword evidence="4" id="KW-1185">Reference proteome</keyword>
<dbReference type="OrthoDB" id="1452822at2"/>
<proteinExistence type="predicted"/>
<dbReference type="PIRSF" id="PIRSF018266">
    <property type="entry name" value="FecR"/>
    <property type="match status" value="1"/>
</dbReference>
<dbReference type="InterPro" id="IPR032508">
    <property type="entry name" value="FecR_C"/>
</dbReference>
<name>A0A1T5M4W5_9BACT</name>
<organism evidence="3 4">
    <name type="scientific">Ohtaekwangia koreensis</name>
    <dbReference type="NCBI Taxonomy" id="688867"/>
    <lineage>
        <taxon>Bacteria</taxon>
        <taxon>Pseudomonadati</taxon>
        <taxon>Bacteroidota</taxon>
        <taxon>Cytophagia</taxon>
        <taxon>Cytophagales</taxon>
        <taxon>Fulvivirgaceae</taxon>
        <taxon>Ohtaekwangia</taxon>
    </lineage>
</organism>
<gene>
    <name evidence="3" type="ORF">SAMN05660236_4404</name>
</gene>
<evidence type="ECO:0000259" key="2">
    <source>
        <dbReference type="Pfam" id="PF16344"/>
    </source>
</evidence>
<dbReference type="PANTHER" id="PTHR30273">
    <property type="entry name" value="PERIPLASMIC SIGNAL SENSOR AND SIGMA FACTOR ACTIVATOR FECR-RELATED"/>
    <property type="match status" value="1"/>
</dbReference>
<evidence type="ECO:0000259" key="1">
    <source>
        <dbReference type="Pfam" id="PF04773"/>
    </source>
</evidence>
<dbReference type="PANTHER" id="PTHR30273:SF2">
    <property type="entry name" value="PROTEIN FECR"/>
    <property type="match status" value="1"/>
</dbReference>
<dbReference type="Gene3D" id="2.60.120.1440">
    <property type="match status" value="1"/>
</dbReference>
<accession>A0A1T5M4W5</accession>
<dbReference type="Pfam" id="PF04773">
    <property type="entry name" value="FecR"/>
    <property type="match status" value="1"/>
</dbReference>
<dbReference type="Gene3D" id="3.55.50.30">
    <property type="match status" value="1"/>
</dbReference>
<dbReference type="InterPro" id="IPR006860">
    <property type="entry name" value="FecR"/>
</dbReference>
<evidence type="ECO:0000313" key="4">
    <source>
        <dbReference type="Proteomes" id="UP000190961"/>
    </source>
</evidence>
<reference evidence="3 4" key="1">
    <citation type="submission" date="2017-02" db="EMBL/GenBank/DDBJ databases">
        <authorList>
            <person name="Peterson S.W."/>
        </authorList>
    </citation>
    <scope>NUCLEOTIDE SEQUENCE [LARGE SCALE GENOMIC DNA]</scope>
    <source>
        <strain evidence="3 4">DSM 25262</strain>
    </source>
</reference>
<sequence length="340" mass="38880">MQDHDTNAIDIDALVRKYIQNTCTPEELEAFIQLCNNPFLEDRLKMAMEKVWNDTPNQAHLRAEHSQFIRTQIEASLYYKKSEWYQLHHYWKVAAAVALLLISSFLAYQYQDSLRELVDPVKMVTVHNPAGKRSKILLPDGTTVWLNAESTLTYPHWFKRARRAVELSGEAFFEVKRKEDQPFNIQAGTIETTVLGTSFNIRSYQNEKFVITVATGKVKVEDAEKHGLLLLANQQTSYRSASGFSKIETINAGEALAWTKGTLLFNNKTFKEVATMLERWYNVKIILANDKLNNCVLMGEHTNQSLNSVLYTLQFILDIRYTYKDGVVNIKGEGCAAVNP</sequence>
<dbReference type="AlphaFoldDB" id="A0A1T5M4W5"/>
<feature type="domain" description="FecR protein" evidence="1">
    <location>
        <begin position="129"/>
        <end position="219"/>
    </location>
</feature>
<evidence type="ECO:0000313" key="3">
    <source>
        <dbReference type="EMBL" id="SKC83272.1"/>
    </source>
</evidence>
<protein>
    <submittedName>
        <fullName evidence="3">FecR family protein</fullName>
    </submittedName>
</protein>
<dbReference type="RefSeq" id="WP_079688935.1">
    <property type="nucleotide sequence ID" value="NZ_FUZU01000003.1"/>
</dbReference>
<dbReference type="GO" id="GO:0016989">
    <property type="term" value="F:sigma factor antagonist activity"/>
    <property type="evidence" value="ECO:0007669"/>
    <property type="project" value="TreeGrafter"/>
</dbReference>
<dbReference type="InterPro" id="IPR012373">
    <property type="entry name" value="Ferrdict_sens_TM"/>
</dbReference>
<dbReference type="Proteomes" id="UP000190961">
    <property type="component" value="Unassembled WGS sequence"/>
</dbReference>
<dbReference type="EMBL" id="FUZU01000003">
    <property type="protein sequence ID" value="SKC83272.1"/>
    <property type="molecule type" value="Genomic_DNA"/>
</dbReference>